<protein>
    <submittedName>
        <fullName evidence="1">Uncharacterized protein</fullName>
    </submittedName>
</protein>
<proteinExistence type="predicted"/>
<geneLocation type="plasmid" evidence="1">
    <name>p1005578_vga</name>
</geneLocation>
<accession>A0A6H0A043</accession>
<evidence type="ECO:0000313" key="1">
    <source>
        <dbReference type="EMBL" id="QIS31348.1"/>
    </source>
</evidence>
<reference evidence="1" key="1">
    <citation type="submission" date="2020-01" db="EMBL/GenBank/DDBJ databases">
        <title>Characterization of a novel vga gene recovered from a Staphylococcus saprophyticus causing a community-acquired urinary tract infection: Report from SENTRY Antimicrobial Surveillance Program 2017.</title>
        <authorList>
            <person name="Deshpande L.M."/>
            <person name="Cantrell L."/>
            <person name="Romero J.R."/>
            <person name="Carvalhaes C."/>
            <person name="Sader H.S."/>
            <person name="Mendes R.E."/>
        </authorList>
    </citation>
    <scope>NUCLEOTIDE SEQUENCE</scope>
    <source>
        <strain evidence="1">1005578</strain>
        <plasmid evidence="1">p1005578_vga</plasmid>
    </source>
</reference>
<sequence>MSKEFVERYSNILDRDLVLNNVNHIIKDESGELKFVFNSDVFREIYPDELEIVSDENKEEVDITHSLRLYSMNLKNLKIKELSNISTEQIKNEAKITIRVTKEFINHHII</sequence>
<keyword evidence="1" id="KW-0614">Plasmid</keyword>
<dbReference type="AlphaFoldDB" id="A0A6H0A043"/>
<dbReference type="RefSeq" id="WP_124216696.1">
    <property type="nucleotide sequence ID" value="NZ_CP054441.1"/>
</dbReference>
<dbReference type="EMBL" id="MN909556">
    <property type="protein sequence ID" value="QIS31348.1"/>
    <property type="molecule type" value="Genomic_DNA"/>
</dbReference>
<organism evidence="1">
    <name type="scientific">Staphylococcus saprophyticus</name>
    <dbReference type="NCBI Taxonomy" id="29385"/>
    <lineage>
        <taxon>Bacteria</taxon>
        <taxon>Bacillati</taxon>
        <taxon>Bacillota</taxon>
        <taxon>Bacilli</taxon>
        <taxon>Bacillales</taxon>
        <taxon>Staphylococcaceae</taxon>
        <taxon>Staphylococcus</taxon>
    </lineage>
</organism>
<name>A0A6H0A043_STASA</name>